<evidence type="ECO:0000259" key="6">
    <source>
        <dbReference type="PROSITE" id="PS50089"/>
    </source>
</evidence>
<dbReference type="PROSITE" id="PS50145">
    <property type="entry name" value="ZF_TRAF"/>
    <property type="match status" value="1"/>
</dbReference>
<evidence type="ECO:0000256" key="2">
    <source>
        <dbReference type="ARBA" id="ARBA00022771"/>
    </source>
</evidence>
<evidence type="ECO:0000313" key="8">
    <source>
        <dbReference type="EMBL" id="KAK6170071.1"/>
    </source>
</evidence>
<feature type="domain" description="TRAF-type" evidence="7">
    <location>
        <begin position="99"/>
        <end position="153"/>
    </location>
</feature>
<comment type="caution">
    <text evidence="8">The sequence shown here is derived from an EMBL/GenBank/DDBJ whole genome shotgun (WGS) entry which is preliminary data.</text>
</comment>
<evidence type="ECO:0000259" key="7">
    <source>
        <dbReference type="PROSITE" id="PS50145"/>
    </source>
</evidence>
<reference evidence="8 9" key="1">
    <citation type="submission" date="2024-01" db="EMBL/GenBank/DDBJ databases">
        <title>The genome of the rayed Mediterranean limpet Patella caerulea (Linnaeus, 1758).</title>
        <authorList>
            <person name="Anh-Thu Weber A."/>
            <person name="Halstead-Nussloch G."/>
        </authorList>
    </citation>
    <scope>NUCLEOTIDE SEQUENCE [LARGE SCALE GENOMIC DNA]</scope>
    <source>
        <strain evidence="8">AATW-2023a</strain>
        <tissue evidence="8">Whole specimen</tissue>
    </source>
</reference>
<evidence type="ECO:0000256" key="3">
    <source>
        <dbReference type="ARBA" id="ARBA00022833"/>
    </source>
</evidence>
<proteinExistence type="predicted"/>
<dbReference type="PROSITE" id="PS50089">
    <property type="entry name" value="ZF_RING_2"/>
    <property type="match status" value="1"/>
</dbReference>
<dbReference type="EMBL" id="JAZGQO010000014">
    <property type="protein sequence ID" value="KAK6170071.1"/>
    <property type="molecule type" value="Genomic_DNA"/>
</dbReference>
<keyword evidence="3 4" id="KW-0862">Zinc</keyword>
<feature type="compositionally biased region" description="Basic residues" evidence="5">
    <location>
        <begin position="212"/>
        <end position="221"/>
    </location>
</feature>
<evidence type="ECO:0000256" key="4">
    <source>
        <dbReference type="PROSITE-ProRule" id="PRU00207"/>
    </source>
</evidence>
<dbReference type="InterPro" id="IPR001841">
    <property type="entry name" value="Znf_RING"/>
</dbReference>
<keyword evidence="2 4" id="KW-0863">Zinc-finger</keyword>
<evidence type="ECO:0000313" key="9">
    <source>
        <dbReference type="Proteomes" id="UP001347796"/>
    </source>
</evidence>
<dbReference type="Proteomes" id="UP001347796">
    <property type="component" value="Unassembled WGS sequence"/>
</dbReference>
<keyword evidence="9" id="KW-1185">Reference proteome</keyword>
<feature type="zinc finger region" description="TRAF-type" evidence="4">
    <location>
        <begin position="99"/>
        <end position="153"/>
    </location>
</feature>
<dbReference type="PANTHER" id="PTHR10131">
    <property type="entry name" value="TNF RECEPTOR ASSOCIATED FACTOR"/>
    <property type="match status" value="1"/>
</dbReference>
<dbReference type="SUPFAM" id="SSF49599">
    <property type="entry name" value="TRAF domain-like"/>
    <property type="match status" value="1"/>
</dbReference>
<dbReference type="InterPro" id="IPR001293">
    <property type="entry name" value="Znf_TRAF"/>
</dbReference>
<dbReference type="SMART" id="SM00184">
    <property type="entry name" value="RING"/>
    <property type="match status" value="1"/>
</dbReference>
<keyword evidence="1 4" id="KW-0479">Metal-binding</keyword>
<dbReference type="SUPFAM" id="SSF57850">
    <property type="entry name" value="RING/U-box"/>
    <property type="match status" value="1"/>
</dbReference>
<name>A0AAN8J566_PATCE</name>
<feature type="domain" description="RING-type" evidence="6">
    <location>
        <begin position="18"/>
        <end position="58"/>
    </location>
</feature>
<evidence type="ECO:0000256" key="5">
    <source>
        <dbReference type="SAM" id="MobiDB-lite"/>
    </source>
</evidence>
<evidence type="ECO:0000256" key="1">
    <source>
        <dbReference type="ARBA" id="ARBA00022723"/>
    </source>
</evidence>
<organism evidence="8 9">
    <name type="scientific">Patella caerulea</name>
    <name type="common">Rayed Mediterranean limpet</name>
    <dbReference type="NCBI Taxonomy" id="87958"/>
    <lineage>
        <taxon>Eukaryota</taxon>
        <taxon>Metazoa</taxon>
        <taxon>Spiralia</taxon>
        <taxon>Lophotrochozoa</taxon>
        <taxon>Mollusca</taxon>
        <taxon>Gastropoda</taxon>
        <taxon>Patellogastropoda</taxon>
        <taxon>Patelloidea</taxon>
        <taxon>Patellidae</taxon>
        <taxon>Patella</taxon>
    </lineage>
</organism>
<dbReference type="Pfam" id="PF02176">
    <property type="entry name" value="zf-TRAF"/>
    <property type="match status" value="1"/>
</dbReference>
<sequence length="286" mass="33257">MGLEVDLFEEKVPSDLVCGICENVFLDPVANACPHVFCRACIKKRLSRHSTRSCPICKTQLISKSHQPSVDLKRRLLNLVINCSHDCGGRFPLAEFPEHITYDCPNIPTTCPNRAKGCREKVPRCAVEWHLEECEYRLVDCDACSAQVVYRELLVHQKRNRCLEKRLKQHLTQEFRRVNLDVIKHRRQVDRDTLRLEVDQRKRFLDHFRSKQWKQPNRRSPPRTAATTRSEPSRAFFLTETASCETRPQTTGLTQDGVIYNCTKCSKPFRPDNNHNMSCCWHPGVR</sequence>
<dbReference type="GO" id="GO:0008270">
    <property type="term" value="F:zinc ion binding"/>
    <property type="evidence" value="ECO:0007669"/>
    <property type="project" value="UniProtKB-KW"/>
</dbReference>
<gene>
    <name evidence="8" type="ORF">SNE40_018551</name>
</gene>
<dbReference type="PROSITE" id="PS00518">
    <property type="entry name" value="ZF_RING_1"/>
    <property type="match status" value="1"/>
</dbReference>
<dbReference type="AlphaFoldDB" id="A0AAN8J566"/>
<dbReference type="PANTHER" id="PTHR10131:SF94">
    <property type="entry name" value="TNF RECEPTOR-ASSOCIATED FACTOR 4"/>
    <property type="match status" value="1"/>
</dbReference>
<feature type="region of interest" description="Disordered" evidence="5">
    <location>
        <begin position="212"/>
        <end position="232"/>
    </location>
</feature>
<dbReference type="Gene3D" id="3.30.40.10">
    <property type="entry name" value="Zinc/RING finger domain, C3HC4 (zinc finger)"/>
    <property type="match status" value="2"/>
</dbReference>
<dbReference type="InterPro" id="IPR013083">
    <property type="entry name" value="Znf_RING/FYVE/PHD"/>
</dbReference>
<dbReference type="InterPro" id="IPR027370">
    <property type="entry name" value="Znf-RING_euk"/>
</dbReference>
<dbReference type="Pfam" id="PF13445">
    <property type="entry name" value="zf-RING_UBOX"/>
    <property type="match status" value="1"/>
</dbReference>
<dbReference type="InterPro" id="IPR017907">
    <property type="entry name" value="Znf_RING_CS"/>
</dbReference>
<protein>
    <submittedName>
        <fullName evidence="8">Uncharacterized protein</fullName>
    </submittedName>
</protein>
<accession>A0AAN8J566</accession>